<accession>A0ABV3TFC0</accession>
<keyword evidence="2" id="KW-1185">Reference proteome</keyword>
<dbReference type="GO" id="GO:0016829">
    <property type="term" value="F:lyase activity"/>
    <property type="evidence" value="ECO:0007669"/>
    <property type="project" value="UniProtKB-KW"/>
</dbReference>
<dbReference type="EMBL" id="JBFRYC010000001">
    <property type="protein sequence ID" value="MEX1660285.1"/>
    <property type="molecule type" value="Genomic_DNA"/>
</dbReference>
<reference evidence="1 2" key="1">
    <citation type="journal article" date="2011" name="Int. J. Syst. Evol. Microbiol.">
        <title>Zhongshania antarctica gen. nov., sp. nov. and Zhongshania guokunii sp. nov., gammaproteobacteria respectively isolated from coastal attached (fast) ice and surface seawater of the Antarctic.</title>
        <authorList>
            <person name="Li H.J."/>
            <person name="Zhang X.Y."/>
            <person name="Chen C.X."/>
            <person name="Zhang Y.J."/>
            <person name="Gao Z.M."/>
            <person name="Yu Y."/>
            <person name="Chen X.L."/>
            <person name="Chen B."/>
            <person name="Zhang Y.Z."/>
        </authorList>
    </citation>
    <scope>NUCLEOTIDE SEQUENCE [LARGE SCALE GENOMIC DNA]</scope>
    <source>
        <strain evidence="1 2">15-R06ZXC-3</strain>
    </source>
</reference>
<name>A0ABV3TFC0_9RHOB</name>
<sequence length="188" mass="19471">MQSELSGGFTQAPQQAAQAFRACLEAMARPGQVQAIRGAAPPAPLSPAAGAVLLTLVDQAVTLHLAPSHDTPAIRAWVAFHCGAPLVDAEQADFALGTWAALGPIERFAIGTPDYPDRSATLIVEMAEFGAANARLSGPGIASVQEADLPAIPAIQQNHARFPLGLDFLLCSGAQVFGLPRSTKVEAL</sequence>
<comment type="caution">
    <text evidence="1">The sequence shown here is derived from an EMBL/GenBank/DDBJ whole genome shotgun (WGS) entry which is preliminary data.</text>
</comment>
<protein>
    <submittedName>
        <fullName evidence="1">Phosphonate C-P lyase system protein PhnH</fullName>
    </submittedName>
</protein>
<dbReference type="Pfam" id="PF05845">
    <property type="entry name" value="PhnH"/>
    <property type="match status" value="1"/>
</dbReference>
<organism evidence="1 2">
    <name type="scientific">Thioclava arctica</name>
    <dbReference type="NCBI Taxonomy" id="3238301"/>
    <lineage>
        <taxon>Bacteria</taxon>
        <taxon>Pseudomonadati</taxon>
        <taxon>Pseudomonadota</taxon>
        <taxon>Alphaproteobacteria</taxon>
        <taxon>Rhodobacterales</taxon>
        <taxon>Paracoccaceae</taxon>
        <taxon>Thioclava</taxon>
    </lineage>
</organism>
<dbReference type="Gene3D" id="3.40.50.11310">
    <property type="entry name" value="Bacterial phosphonate metabolism protein PhnH"/>
    <property type="match status" value="1"/>
</dbReference>
<dbReference type="InterPro" id="IPR008772">
    <property type="entry name" value="Phosphonate_metab_PhnH"/>
</dbReference>
<evidence type="ECO:0000313" key="2">
    <source>
        <dbReference type="Proteomes" id="UP001557465"/>
    </source>
</evidence>
<dbReference type="NCBIfam" id="TIGR03292">
    <property type="entry name" value="PhnH_redo"/>
    <property type="match status" value="1"/>
</dbReference>
<evidence type="ECO:0000313" key="1">
    <source>
        <dbReference type="EMBL" id="MEX1660285.1"/>
    </source>
</evidence>
<dbReference type="RefSeq" id="WP_368390647.1">
    <property type="nucleotide sequence ID" value="NZ_JBFRYC010000001.1"/>
</dbReference>
<dbReference type="Proteomes" id="UP001557465">
    <property type="component" value="Unassembled WGS sequence"/>
</dbReference>
<dbReference type="InterPro" id="IPR038058">
    <property type="entry name" value="PhnH-like_sp"/>
</dbReference>
<keyword evidence="1" id="KW-0456">Lyase</keyword>
<dbReference type="PIRSF" id="PIRSF020680">
    <property type="entry name" value="PhnH"/>
    <property type="match status" value="1"/>
</dbReference>
<dbReference type="SUPFAM" id="SSF159709">
    <property type="entry name" value="PhnH-like"/>
    <property type="match status" value="1"/>
</dbReference>
<proteinExistence type="predicted"/>
<gene>
    <name evidence="1" type="primary">phnH</name>
    <name evidence="1" type="ORF">AB4874_01295</name>
</gene>